<dbReference type="Gene3D" id="2.60.40.10">
    <property type="entry name" value="Immunoglobulins"/>
    <property type="match status" value="1"/>
</dbReference>
<feature type="domain" description="DUF7402" evidence="2">
    <location>
        <begin position="438"/>
        <end position="572"/>
    </location>
</feature>
<dbReference type="InterPro" id="IPR008979">
    <property type="entry name" value="Galactose-bd-like_sf"/>
</dbReference>
<dbReference type="InterPro" id="IPR035986">
    <property type="entry name" value="PKD_dom_sf"/>
</dbReference>
<dbReference type="Proteomes" id="UP001431656">
    <property type="component" value="Chromosome"/>
</dbReference>
<reference evidence="3" key="1">
    <citation type="journal article" date="2024" name="Int. J. Syst. Evol. Microbiol.">
        <title>Brooklawnia propionicigenes sp. nov., a facultatively anaerobic, propionate-producing bacterium isolated from a methanogenic reactor treating waste from cattle farms.</title>
        <authorList>
            <person name="Akita Y."/>
            <person name="Ueki A."/>
            <person name="Tonouchi A."/>
            <person name="Sugawara Y."/>
            <person name="Honma S."/>
            <person name="Kaku N."/>
            <person name="Ueki K."/>
        </authorList>
    </citation>
    <scope>NUCLEOTIDE SEQUENCE</scope>
    <source>
        <strain evidence="3">SH051</strain>
    </source>
</reference>
<keyword evidence="4" id="KW-1185">Reference proteome</keyword>
<dbReference type="RefSeq" id="WP_286268433.1">
    <property type="nucleotide sequence ID" value="NZ_AP028056.1"/>
</dbReference>
<dbReference type="SUPFAM" id="SSF49299">
    <property type="entry name" value="PKD domain"/>
    <property type="match status" value="1"/>
</dbReference>
<dbReference type="AlphaFoldDB" id="A0AAN0MGS8"/>
<feature type="region of interest" description="Disordered" evidence="1">
    <location>
        <begin position="223"/>
        <end position="245"/>
    </location>
</feature>
<dbReference type="EMBL" id="AP028056">
    <property type="protein sequence ID" value="BEH02129.1"/>
    <property type="molecule type" value="Genomic_DNA"/>
</dbReference>
<dbReference type="KEGG" id="broo:brsh051_14100"/>
<feature type="domain" description="DUF7402" evidence="2">
    <location>
        <begin position="252"/>
        <end position="384"/>
    </location>
</feature>
<dbReference type="InterPro" id="IPR055826">
    <property type="entry name" value="DUF7402"/>
</dbReference>
<proteinExistence type="predicted"/>
<dbReference type="Gene3D" id="2.60.120.260">
    <property type="entry name" value="Galactose-binding domain-like"/>
    <property type="match status" value="2"/>
</dbReference>
<feature type="region of interest" description="Disordered" evidence="1">
    <location>
        <begin position="389"/>
        <end position="441"/>
    </location>
</feature>
<gene>
    <name evidence="3" type="ORF">brsh051_14100</name>
</gene>
<name>A0AAN0MGS8_9ACTN</name>
<evidence type="ECO:0000313" key="4">
    <source>
        <dbReference type="Proteomes" id="UP001431656"/>
    </source>
</evidence>
<feature type="compositionally biased region" description="Low complexity" evidence="1">
    <location>
        <begin position="389"/>
        <end position="437"/>
    </location>
</feature>
<evidence type="ECO:0000256" key="1">
    <source>
        <dbReference type="SAM" id="MobiDB-lite"/>
    </source>
</evidence>
<dbReference type="SUPFAM" id="SSF49785">
    <property type="entry name" value="Galactose-binding domain-like"/>
    <property type="match status" value="2"/>
</dbReference>
<protein>
    <recommendedName>
        <fullName evidence="2">DUF7402 domain-containing protein</fullName>
    </recommendedName>
</protein>
<sequence>MRPHKLKQDLSGALASYTSTTLRNSLLAAIQANNYTWVRTQDYVTYYGGDQDHYDHHSVAFLARDATGYYENDCILSSYLGYGDFVLNGAWPANVASSDLSRKTSIFTTYAKYDDEVDISEYQQRGWLARQYVIAINGDAAAANAGLDQTAAAGTQVTLNGTGSTGVSGLTYSWSQTSGPPVTLSSTTASTATFTPTAAGSYVFKLTATSGSTSSTDSVTITVTGTSASSSPSTSPSSTASSSASSSTLSNLAMVGATVTQSSQVSGQEGKKAVDGVAKGYPGYDTNEWSTDGGGAGSWITLTWDTPVTLSKIVLYDRPNSNDRITAGTLVFSDGSSVAVGQLNNDGSATTINFTARTVTSVQLQVTKVSSKTENVGLAEFEAWGTTATTAPSTTTSAPSTTASTTAPTTTAPSTTAPTTTAPTTTAPSTTATSTATNVARQSTVKVTASSQQSGSKATKAVDGVIAGYPADSSKEWATDRGKAGSWITLTWPSAVTVNKIVLYDRPNLDDQVLSGTLVFSDGSTIAVGQLNNDGSATTISFDPKTISSVQFKVDSVSSSTYEVGLAELEVYASQ</sequence>
<organism evidence="3 4">
    <name type="scientific">Brooklawnia propionicigenes</name>
    <dbReference type="NCBI Taxonomy" id="3041175"/>
    <lineage>
        <taxon>Bacteria</taxon>
        <taxon>Bacillati</taxon>
        <taxon>Actinomycetota</taxon>
        <taxon>Actinomycetes</taxon>
        <taxon>Propionibacteriales</taxon>
        <taxon>Propionibacteriaceae</taxon>
        <taxon>Brooklawnia</taxon>
    </lineage>
</organism>
<dbReference type="GO" id="GO:0005975">
    <property type="term" value="P:carbohydrate metabolic process"/>
    <property type="evidence" value="ECO:0007669"/>
    <property type="project" value="UniProtKB-ARBA"/>
</dbReference>
<evidence type="ECO:0000313" key="3">
    <source>
        <dbReference type="EMBL" id="BEH02129.1"/>
    </source>
</evidence>
<accession>A0AAN0MGS8</accession>
<dbReference type="Pfam" id="PF22352">
    <property type="entry name" value="K319L-like_PKD"/>
    <property type="match status" value="1"/>
</dbReference>
<evidence type="ECO:0000259" key="2">
    <source>
        <dbReference type="Pfam" id="PF24135"/>
    </source>
</evidence>
<dbReference type="InterPro" id="IPR013783">
    <property type="entry name" value="Ig-like_fold"/>
</dbReference>
<dbReference type="Pfam" id="PF24135">
    <property type="entry name" value="DUF7402"/>
    <property type="match status" value="2"/>
</dbReference>